<gene>
    <name evidence="1" type="ORF">HYFRA_00008946</name>
</gene>
<organism evidence="1 2">
    <name type="scientific">Hymenoscyphus fraxineus</name>
    <dbReference type="NCBI Taxonomy" id="746836"/>
    <lineage>
        <taxon>Eukaryota</taxon>
        <taxon>Fungi</taxon>
        <taxon>Dikarya</taxon>
        <taxon>Ascomycota</taxon>
        <taxon>Pezizomycotina</taxon>
        <taxon>Leotiomycetes</taxon>
        <taxon>Helotiales</taxon>
        <taxon>Helotiaceae</taxon>
        <taxon>Hymenoscyphus</taxon>
    </lineage>
</organism>
<comment type="caution">
    <text evidence="1">The sequence shown here is derived from an EMBL/GenBank/DDBJ whole genome shotgun (WGS) entry which is preliminary data.</text>
</comment>
<sequence length="141" mass="15952">MCSFILRSTRHSVVCLSAAVDDAAEDTTLKKGDIVAKHPFIHSMAVHYTMKGDKGKNKLAIKYPDLFDAEGQTRKEVHKSPLFDANGKFTFEEPKEDKTKGHEVVRMGKARADLLKDKEQFEKQKAGYKEGMVHRGIFLKQ</sequence>
<name>A0A9N9PSP6_9HELO</name>
<accession>A0A9N9PSP6</accession>
<evidence type="ECO:0000313" key="1">
    <source>
        <dbReference type="EMBL" id="CAG8952702.1"/>
    </source>
</evidence>
<protein>
    <submittedName>
        <fullName evidence="1">Uncharacterized protein</fullName>
    </submittedName>
</protein>
<dbReference type="Proteomes" id="UP000696280">
    <property type="component" value="Unassembled WGS sequence"/>
</dbReference>
<evidence type="ECO:0000313" key="2">
    <source>
        <dbReference type="Proteomes" id="UP000696280"/>
    </source>
</evidence>
<dbReference type="AlphaFoldDB" id="A0A9N9PSP6"/>
<dbReference type="EMBL" id="CAJVRL010000047">
    <property type="protein sequence ID" value="CAG8952702.1"/>
    <property type="molecule type" value="Genomic_DNA"/>
</dbReference>
<keyword evidence="2" id="KW-1185">Reference proteome</keyword>
<reference evidence="1" key="1">
    <citation type="submission" date="2021-07" db="EMBL/GenBank/DDBJ databases">
        <authorList>
            <person name="Durling M."/>
        </authorList>
    </citation>
    <scope>NUCLEOTIDE SEQUENCE</scope>
</reference>
<proteinExistence type="predicted"/>